<dbReference type="Proteomes" id="UP000594001">
    <property type="component" value="Chromosome"/>
</dbReference>
<organism evidence="2 3">
    <name type="scientific">Candidatus Bodocaedibacter vickermanii</name>
    <dbReference type="NCBI Taxonomy" id="2741701"/>
    <lineage>
        <taxon>Bacteria</taxon>
        <taxon>Pseudomonadati</taxon>
        <taxon>Pseudomonadota</taxon>
        <taxon>Alphaproteobacteria</taxon>
        <taxon>Holosporales</taxon>
        <taxon>Candidatus Paracaedibacteraceae</taxon>
        <taxon>Candidatus Bodocaedibacter</taxon>
    </lineage>
</organism>
<sequence>MKNTYLMLPLMMVLAGCSGIAPEAVRDESNTLTRPSFMKAKILDEADRQANQSDTVSEK</sequence>
<proteinExistence type="predicted"/>
<dbReference type="AlphaFoldDB" id="A0A7L9RTY3"/>
<feature type="signal peptide" evidence="1">
    <location>
        <begin position="1"/>
        <end position="23"/>
    </location>
</feature>
<dbReference type="EMBL" id="CP054719">
    <property type="protein sequence ID" value="QOL19981.1"/>
    <property type="molecule type" value="Genomic_DNA"/>
</dbReference>
<evidence type="ECO:0000313" key="3">
    <source>
        <dbReference type="Proteomes" id="UP000594001"/>
    </source>
</evidence>
<dbReference type="KEGG" id="pbal:CPBP_00756"/>
<dbReference type="RefSeq" id="WP_350331536.1">
    <property type="nucleotide sequence ID" value="NZ_CP054719.1"/>
</dbReference>
<feature type="chain" id="PRO_5032567946" description="Lipoprotein" evidence="1">
    <location>
        <begin position="24"/>
        <end position="59"/>
    </location>
</feature>
<name>A0A7L9RTY3_9PROT</name>
<keyword evidence="1" id="KW-0732">Signal</keyword>
<evidence type="ECO:0008006" key="4">
    <source>
        <dbReference type="Google" id="ProtNLM"/>
    </source>
</evidence>
<protein>
    <recommendedName>
        <fullName evidence="4">Lipoprotein</fullName>
    </recommendedName>
</protein>
<reference evidence="2 3" key="1">
    <citation type="submission" date="2020-06" db="EMBL/GenBank/DDBJ databases">
        <title>The endosymbiont of the kinetoplastid Bodo saltans is a Paracaedibacter-like alpha-proteobacterium possessing a putative toxin-antitoxin system.</title>
        <authorList>
            <person name="Midha S."/>
            <person name="Rigden D.J."/>
            <person name="Siozios S."/>
            <person name="Hurst G.D.D."/>
            <person name="Jackson A.P."/>
        </authorList>
    </citation>
    <scope>NUCLEOTIDE SEQUENCE [LARGE SCALE GENOMIC DNA]</scope>
    <source>
        <strain evidence="2">Lake Konstanz</strain>
    </source>
</reference>
<evidence type="ECO:0000313" key="2">
    <source>
        <dbReference type="EMBL" id="QOL19981.1"/>
    </source>
</evidence>
<evidence type="ECO:0000256" key="1">
    <source>
        <dbReference type="SAM" id="SignalP"/>
    </source>
</evidence>
<keyword evidence="3" id="KW-1185">Reference proteome</keyword>
<dbReference type="PROSITE" id="PS51257">
    <property type="entry name" value="PROKAR_LIPOPROTEIN"/>
    <property type="match status" value="1"/>
</dbReference>
<accession>A0A7L9RTY3</accession>
<gene>
    <name evidence="2" type="ORF">CPBP_00756</name>
</gene>